<comment type="subcellular location">
    <subcellularLocation>
        <location evidence="1">Membrane</location>
        <topology evidence="1">Multi-pass membrane protein</topology>
    </subcellularLocation>
</comment>
<dbReference type="EMBL" id="RQTK01000091">
    <property type="protein sequence ID" value="RUS88183.1"/>
    <property type="molecule type" value="Genomic_DNA"/>
</dbReference>
<keyword evidence="4 6" id="KW-1133">Transmembrane helix</keyword>
<reference evidence="7 8" key="1">
    <citation type="submission" date="2019-01" db="EMBL/GenBank/DDBJ databases">
        <title>A draft genome assembly of the solar-powered sea slug Elysia chlorotica.</title>
        <authorList>
            <person name="Cai H."/>
            <person name="Li Q."/>
            <person name="Fang X."/>
            <person name="Li J."/>
            <person name="Curtis N.E."/>
            <person name="Altenburger A."/>
            <person name="Shibata T."/>
            <person name="Feng M."/>
            <person name="Maeda T."/>
            <person name="Schwartz J.A."/>
            <person name="Shigenobu S."/>
            <person name="Lundholm N."/>
            <person name="Nishiyama T."/>
            <person name="Yang H."/>
            <person name="Hasebe M."/>
            <person name="Li S."/>
            <person name="Pierce S.K."/>
            <person name="Wang J."/>
        </authorList>
    </citation>
    <scope>NUCLEOTIDE SEQUENCE [LARGE SCALE GENOMIC DNA]</scope>
    <source>
        <strain evidence="7">EC2010</strain>
        <tissue evidence="7">Whole organism of an adult</tissue>
    </source>
</reference>
<dbReference type="PANTHER" id="PTHR11616:SF240">
    <property type="entry name" value="BLOATED TUBULES, ISOFORM B-RELATED"/>
    <property type="match status" value="1"/>
</dbReference>
<dbReference type="STRING" id="188477.A0A433U2Z8"/>
<evidence type="ECO:0000256" key="3">
    <source>
        <dbReference type="ARBA" id="ARBA00022692"/>
    </source>
</evidence>
<evidence type="ECO:0000256" key="6">
    <source>
        <dbReference type="SAM" id="Phobius"/>
    </source>
</evidence>
<evidence type="ECO:0000313" key="8">
    <source>
        <dbReference type="Proteomes" id="UP000271974"/>
    </source>
</evidence>
<dbReference type="GO" id="GO:0005886">
    <property type="term" value="C:plasma membrane"/>
    <property type="evidence" value="ECO:0007669"/>
    <property type="project" value="TreeGrafter"/>
</dbReference>
<protein>
    <submittedName>
        <fullName evidence="7">Uncharacterized protein</fullName>
    </submittedName>
</protein>
<keyword evidence="5 6" id="KW-0472">Membrane</keyword>
<keyword evidence="8" id="KW-1185">Reference proteome</keyword>
<organism evidence="7 8">
    <name type="scientific">Elysia chlorotica</name>
    <name type="common">Eastern emerald elysia</name>
    <name type="synonym">Sea slug</name>
    <dbReference type="NCBI Taxonomy" id="188477"/>
    <lineage>
        <taxon>Eukaryota</taxon>
        <taxon>Metazoa</taxon>
        <taxon>Spiralia</taxon>
        <taxon>Lophotrochozoa</taxon>
        <taxon>Mollusca</taxon>
        <taxon>Gastropoda</taxon>
        <taxon>Heterobranchia</taxon>
        <taxon>Euthyneura</taxon>
        <taxon>Panpulmonata</taxon>
        <taxon>Sacoglossa</taxon>
        <taxon>Placobranchoidea</taxon>
        <taxon>Plakobranchidae</taxon>
        <taxon>Elysia</taxon>
    </lineage>
</organism>
<keyword evidence="3 6" id="KW-0812">Transmembrane</keyword>
<dbReference type="GO" id="GO:0006865">
    <property type="term" value="P:amino acid transport"/>
    <property type="evidence" value="ECO:0007669"/>
    <property type="project" value="TreeGrafter"/>
</dbReference>
<dbReference type="InterPro" id="IPR037272">
    <property type="entry name" value="SNS_sf"/>
</dbReference>
<dbReference type="Proteomes" id="UP000271974">
    <property type="component" value="Unassembled WGS sequence"/>
</dbReference>
<name>A0A433U2Z8_ELYCH</name>
<dbReference type="GO" id="GO:0035725">
    <property type="term" value="P:sodium ion transmembrane transport"/>
    <property type="evidence" value="ECO:0007669"/>
    <property type="project" value="TreeGrafter"/>
</dbReference>
<evidence type="ECO:0000256" key="5">
    <source>
        <dbReference type="ARBA" id="ARBA00023136"/>
    </source>
</evidence>
<dbReference type="Pfam" id="PF00209">
    <property type="entry name" value="SNF"/>
    <property type="match status" value="1"/>
</dbReference>
<feature type="transmembrane region" description="Helical" evidence="6">
    <location>
        <begin position="77"/>
        <end position="97"/>
    </location>
</feature>
<gene>
    <name evidence="7" type="ORF">EGW08_004080</name>
</gene>
<dbReference type="PROSITE" id="PS50267">
    <property type="entry name" value="NA_NEUROTRAN_SYMP_3"/>
    <property type="match status" value="1"/>
</dbReference>
<dbReference type="OrthoDB" id="6155318at2759"/>
<evidence type="ECO:0000256" key="2">
    <source>
        <dbReference type="ARBA" id="ARBA00022448"/>
    </source>
</evidence>
<evidence type="ECO:0000256" key="1">
    <source>
        <dbReference type="ARBA" id="ARBA00004141"/>
    </source>
</evidence>
<dbReference type="PANTHER" id="PTHR11616">
    <property type="entry name" value="SODIUM/CHLORIDE DEPENDENT TRANSPORTER"/>
    <property type="match status" value="1"/>
</dbReference>
<evidence type="ECO:0000256" key="4">
    <source>
        <dbReference type="ARBA" id="ARBA00022989"/>
    </source>
</evidence>
<evidence type="ECO:0000313" key="7">
    <source>
        <dbReference type="EMBL" id="RUS88183.1"/>
    </source>
</evidence>
<sequence length="172" mass="20154">MTLSITECLVMSWIYGVDRFMKDIELMTGKKPSNYWKFMWQFFSPALVLTTLIFNIYNMQRVSLEDYTFPEWAVMVGWVFGVMAIVPLPICAAYAVSRIKTGSLRQRILLLCQPAVNFGPVKEEDRECYFQSFNEFDWIRYRAAKRGMDWRTYKEYKANKSHSGVSSQDTAV</sequence>
<comment type="caution">
    <text evidence="7">The sequence shown here is derived from an EMBL/GenBank/DDBJ whole genome shotgun (WGS) entry which is preliminary data.</text>
</comment>
<feature type="transmembrane region" description="Helical" evidence="6">
    <location>
        <begin position="38"/>
        <end position="57"/>
    </location>
</feature>
<dbReference type="AlphaFoldDB" id="A0A433U2Z8"/>
<dbReference type="SUPFAM" id="SSF161070">
    <property type="entry name" value="SNF-like"/>
    <property type="match status" value="1"/>
</dbReference>
<dbReference type="InterPro" id="IPR000175">
    <property type="entry name" value="Na/ntran_symport"/>
</dbReference>
<proteinExistence type="predicted"/>
<keyword evidence="2" id="KW-0813">Transport</keyword>
<accession>A0A433U2Z8</accession>